<accession>A0A0F9H827</accession>
<dbReference type="EMBL" id="LAZR01015819">
    <property type="protein sequence ID" value="KKM07225.1"/>
    <property type="molecule type" value="Genomic_DNA"/>
</dbReference>
<gene>
    <name evidence="1" type="ORF">LCGC14_1736030</name>
</gene>
<feature type="non-terminal residue" evidence="1">
    <location>
        <position position="1"/>
    </location>
</feature>
<sequence>AVDRMRSNLGAQYLDGVRKFWADLQENESIQIPASIREQEAIEAERGVPPNPNKWQDDWGRWKSVELGQSDPDAMHYWPSIMVEKPWRELSTAAKNLVEKNIQNALPVSNYASRNDKEYYAEAYTQYQLGTLSDDHVMYNHFANLGRTKRWLQ</sequence>
<dbReference type="AlphaFoldDB" id="A0A0F9H827"/>
<name>A0A0F9H827_9ZZZZ</name>
<comment type="caution">
    <text evidence="1">The sequence shown here is derived from an EMBL/GenBank/DDBJ whole genome shotgun (WGS) entry which is preliminary data.</text>
</comment>
<proteinExistence type="predicted"/>
<reference evidence="1" key="1">
    <citation type="journal article" date="2015" name="Nature">
        <title>Complex archaea that bridge the gap between prokaryotes and eukaryotes.</title>
        <authorList>
            <person name="Spang A."/>
            <person name="Saw J.H."/>
            <person name="Jorgensen S.L."/>
            <person name="Zaremba-Niedzwiedzka K."/>
            <person name="Martijn J."/>
            <person name="Lind A.E."/>
            <person name="van Eijk R."/>
            <person name="Schleper C."/>
            <person name="Guy L."/>
            <person name="Ettema T.J."/>
        </authorList>
    </citation>
    <scope>NUCLEOTIDE SEQUENCE</scope>
</reference>
<organism evidence="1">
    <name type="scientific">marine sediment metagenome</name>
    <dbReference type="NCBI Taxonomy" id="412755"/>
    <lineage>
        <taxon>unclassified sequences</taxon>
        <taxon>metagenomes</taxon>
        <taxon>ecological metagenomes</taxon>
    </lineage>
</organism>
<evidence type="ECO:0000313" key="1">
    <source>
        <dbReference type="EMBL" id="KKM07225.1"/>
    </source>
</evidence>
<protein>
    <submittedName>
        <fullName evidence="1">Uncharacterized protein</fullName>
    </submittedName>
</protein>